<dbReference type="SUPFAM" id="SSF56112">
    <property type="entry name" value="Protein kinase-like (PK-like)"/>
    <property type="match status" value="1"/>
</dbReference>
<feature type="compositionally biased region" description="Polar residues" evidence="11">
    <location>
        <begin position="697"/>
        <end position="707"/>
    </location>
</feature>
<feature type="compositionally biased region" description="Polar residues" evidence="11">
    <location>
        <begin position="183"/>
        <end position="201"/>
    </location>
</feature>
<proteinExistence type="predicted"/>
<feature type="region of interest" description="Disordered" evidence="11">
    <location>
        <begin position="558"/>
        <end position="644"/>
    </location>
</feature>
<evidence type="ECO:0000256" key="3">
    <source>
        <dbReference type="ARBA" id="ARBA00022679"/>
    </source>
</evidence>
<organism evidence="13 14">
    <name type="scientific">Toxoplasma gondii RUB</name>
    <dbReference type="NCBI Taxonomy" id="935652"/>
    <lineage>
        <taxon>Eukaryota</taxon>
        <taxon>Sar</taxon>
        <taxon>Alveolata</taxon>
        <taxon>Apicomplexa</taxon>
        <taxon>Conoidasida</taxon>
        <taxon>Coccidia</taxon>
        <taxon>Eucoccidiorida</taxon>
        <taxon>Eimeriorina</taxon>
        <taxon>Sarcocystidae</taxon>
        <taxon>Toxoplasma</taxon>
    </lineage>
</organism>
<dbReference type="InterPro" id="IPR000719">
    <property type="entry name" value="Prot_kinase_dom"/>
</dbReference>
<feature type="compositionally biased region" description="Polar residues" evidence="11">
    <location>
        <begin position="222"/>
        <end position="231"/>
    </location>
</feature>
<feature type="compositionally biased region" description="Polar residues" evidence="11">
    <location>
        <begin position="2795"/>
        <end position="2812"/>
    </location>
</feature>
<feature type="compositionally biased region" description="Polar residues" evidence="11">
    <location>
        <begin position="2250"/>
        <end position="2271"/>
    </location>
</feature>
<evidence type="ECO:0000256" key="6">
    <source>
        <dbReference type="ARBA" id="ARBA00022840"/>
    </source>
</evidence>
<dbReference type="PROSITE" id="PS00107">
    <property type="entry name" value="PROTEIN_KINASE_ATP"/>
    <property type="match status" value="1"/>
</dbReference>
<feature type="compositionally biased region" description="Basic and acidic residues" evidence="11">
    <location>
        <begin position="1055"/>
        <end position="1071"/>
    </location>
</feature>
<gene>
    <name evidence="13" type="ORF">TGRUB_203010</name>
</gene>
<dbReference type="GO" id="GO:0005524">
    <property type="term" value="F:ATP binding"/>
    <property type="evidence" value="ECO:0007669"/>
    <property type="project" value="UniProtKB-UniRule"/>
</dbReference>
<feature type="binding site" evidence="8">
    <location>
        <position position="1311"/>
    </location>
    <ligand>
        <name>ATP</name>
        <dbReference type="ChEBI" id="CHEBI:30616"/>
    </ligand>
</feature>
<feature type="compositionally biased region" description="Basic and acidic residues" evidence="11">
    <location>
        <begin position="1967"/>
        <end position="1981"/>
    </location>
</feature>
<protein>
    <submittedName>
        <fullName evidence="13">Aurora kinase</fullName>
        <ecNumber evidence="13">2.7.11.18</ecNumber>
    </submittedName>
</protein>
<feature type="compositionally biased region" description="Polar residues" evidence="11">
    <location>
        <begin position="1025"/>
        <end position="1036"/>
    </location>
</feature>
<evidence type="ECO:0000313" key="14">
    <source>
        <dbReference type="Proteomes" id="UP000028834"/>
    </source>
</evidence>
<dbReference type="PANTHER" id="PTHR24350">
    <property type="entry name" value="SERINE/THREONINE-PROTEIN KINASE IAL-RELATED"/>
    <property type="match status" value="1"/>
</dbReference>
<keyword evidence="2" id="KW-0723">Serine/threonine-protein kinase</keyword>
<feature type="region of interest" description="Disordered" evidence="11">
    <location>
        <begin position="2782"/>
        <end position="2812"/>
    </location>
</feature>
<feature type="compositionally biased region" description="Polar residues" evidence="11">
    <location>
        <begin position="76"/>
        <end position="87"/>
    </location>
</feature>
<dbReference type="InterPro" id="IPR011009">
    <property type="entry name" value="Kinase-like_dom_sf"/>
</dbReference>
<feature type="compositionally biased region" description="Basic and acidic residues" evidence="11">
    <location>
        <begin position="202"/>
        <end position="217"/>
    </location>
</feature>
<feature type="compositionally biased region" description="Polar residues" evidence="11">
    <location>
        <begin position="1683"/>
        <end position="1694"/>
    </location>
</feature>
<accession>A0A086LZ45</accession>
<feature type="compositionally biased region" description="Polar residues" evidence="11">
    <location>
        <begin position="583"/>
        <end position="602"/>
    </location>
</feature>
<dbReference type="PROSITE" id="PS00108">
    <property type="entry name" value="PROTEIN_KINASE_ST"/>
    <property type="match status" value="1"/>
</dbReference>
<evidence type="ECO:0000256" key="8">
    <source>
        <dbReference type="PIRSR" id="PIRSR630616-2"/>
    </source>
</evidence>
<feature type="compositionally biased region" description="Polar residues" evidence="11">
    <location>
        <begin position="560"/>
        <end position="574"/>
    </location>
</feature>
<dbReference type="FunFam" id="3.30.200.20:FF:000042">
    <property type="entry name" value="Aurora kinase A"/>
    <property type="match status" value="1"/>
</dbReference>
<evidence type="ECO:0000313" key="13">
    <source>
        <dbReference type="EMBL" id="KFG61913.1"/>
    </source>
</evidence>
<feature type="region of interest" description="Disordered" evidence="11">
    <location>
        <begin position="1005"/>
        <end position="1071"/>
    </location>
</feature>
<sequence length="2812" mass="298185">MNFLSYKVSSSKQGLPAPACSGYIGDSPPDVTASCAESPFLYRRPSSPAQRHFQPLSSLSPLSKPVSANHVIDNVESPSTDSASESWSHGLPASASPAPLEQYVANPEGCAALDPGHTKIRPTTPARNSNYNGGNNDSVAVVESVAFPHFVTRRMTPTTLYSSQRSEDVVAPQHISLRYPSSPLRQSHSIQTRVPENGSNKPENHDTVCHSLPRHDGGAPSPGSQLAQSGGLSHKNWLQGLWSFPGGAWAAQAGASAFGVHTPQTSGSVLRQQRLGGTRVRQTNQLGASSYASVDCNGNRYPATLMQAHPETVSAESHVAQLQMQSPSAFGVTGVGTQASPMVTATQLRSVTPMLTKPELRRGPMNQQGSNLHQPVVPTQQPQVLNHRGEILASSDRPCPSTPWHGPTEVLPAIAACTTSGNRRMHGSAIHLSRAESANPSVASRIMSIGVSAGRSSSATPVRTQGITPEQGLQTLCHSQSHTVLQERPPSTKTPNSCFDAGGVNVTRVDSSFRVAVPGQSGNLLQLHQQLMSGHPLVISCIGSLGLSSNGDSFHRNREGNTLTYRRPNSTPPSVSRCHLRGSSFTSRTEGQSLRLPTSGVGSATPHGGTDAGGRPGPCTSPEDGKTFNVTSIRRSDSHGGWRKVITPVESSSIDLTKQVQAEASFSGNSEATATGSSVFSSQKSSFASSVPVPFGTNASAPDSTKASVGRSDETHVQRQTGMSAGAVRCASGVVTHTRSVPGIRRSPGCGEPVAPSPSPPSDLCSPGESSAANQPSQTQAAVVASSAVSRGNSSARQQRMSVQLSEGLAGVAAGSACASACSSTRGSQSRVPLSTNRPGCLEAADFLQDKTPKVPSTPRLSSLDAASATQALLVNTRAGAGEVEAGSSSMGNGHDGVRYDPTTERFEGGSVPSGPSQNALRNVWSQKKDEAPIVSQLSSDDQTGGASASCCSSLHRSERVQNERDAQLSSLKERLKITAQGGKTVTSSVKGTLSVGCSSMAQPLEGTAAQSKRVKTTDVVENSAKITDNALTETTPCGHHTPEKQDSPTNRRNTNGEKDAAGLKPRTREAAEGQLRQIHTEGGAANLTENVAFPPDAGGEGLSPISCTDAHHDVIPLRTFLWNQDELPSKIISSKGGTHRHQEEDPEDALVNCQLDDFELADFRSGGDASLLGRGTYGVVRKLRQKATGKVYAVKSIEKDSVVRAGMVSQVEFELLVQKDLLRHRNVLRCFACMEDPEQVHLVLEYCSQGDLYTKIRSQPQRRLTEREAFVYFSQLVNGLHYLHSKGVTHRDLKLENLLLDGKNVLKIADLGWCGSVLGKSKNFNFCGTLDYLAPEMIKGVGHDWRVDIWGAGILLYEMLDGKPPFQSTRHLELIQQALKAEVAIPSHIAPDAGDLIVQLLRYDPEDRIPLHALPQHPWVKRMWSELRNEYYAKYPDAEQQRSCASSMQSDVDLHSEKSRSTMASRGCPPVDPTNKTSILAALPVAVTRASGRLQSPAPSQWIAVRGSGNINGPPRNDAECVKAPSETASTAWLDSSRDCHEGAIGASASVGTKGSGPSVRSDTTIVPESPLSEDRLRQSEHQPEAGILPEQTALRYAFQNAPDDTNTLESEREKFDLSDGHLRRGSTRASSVDSRGAERSKPEIGVDHITKHSTHGPSTGIRMSPPEEMLEKTGHVENKHGSLQQRDQSTSDDLADLHSDPSETLPTDPNTDGSVSGERVGQRSQRRSSSFVTWQIRSSRGSHSHSSRGNTDTTQQPPDLHDDAAANLPSKKKKAFPSRVSKDSPGTLLGSMTGTRLSRSIIPSSSADQRRGGSRRSISQTTKARDTLARLKEGTDAARAALRAALISRIVDMKRSTYNAGPAGQAFAVSQLPLPTHITSRPSWVGSVRGAGSRATSSCTAQSRTLRGGKSVGRNPVGATAEKGAKGSLQPSRLLATQVTCKATRHHAQKEDTYGFLFEGSDLSETEKNKGGETSKESDTPLMEATASDTRPTLTAVQTQSETNELGHPRSESRGRPGMTTRMRQDGGSHLGSDAMPNHAACSQGIICAPVYTRAQSNIVQRPGALVHQETSHPPLRVMDEFVTPQTPNAFPKQAQTVQPEPSCAGRTGCGFQNAVIYSQNHLQCQPLCHTFQSSGRTRGEMSGGQGNQMPTGTYETQLSMFRAGEYGPPAEASPVASISSSNSYDLLEQHHLEAPRVSSTDVRKTESREVEDFSAFVDHLSVGSTDDEWTAGTSRNIDAALLPSKNRGGNPSATVQRRLQRFGSTSARLSARSGLPRFRNHSEHSVRYGTRGSGSNQESLLEVSNAPSLANERRDGSRGGTSKHESAATSRGKEGGRGGSRGLDTSRLTQKGATQRGRTRCFPNATRTKSTIGTGKTDAGGSGGTAGGRADDAPGAKGGLRCGRNLDRVSKRKESPAAAASTTHGREGDDASLGQHRTMGATARQGSDSSARRLPLTRRDSQVATNTTAGGNASLGCVGSGTTGNVQEVSPQALQTRVYSSGPIGSASCHPFHNKSTASPVAHGHHFGMHPGQPFRGTGSFTSMTGTRAQSPPPFVDVANRRPRSTPPSAFTATWSQPWSRLSPWGGRASRDVGGGGTGMTPQFSMSVYQDASASVNAQRTSRYTTCYQWPRASAVSVPVKVPPNVGHYNGVPSAWGAPSLSVLAPVNISSPQASLNRSLSPQAGMSAVTNPSSSLRSLQHGPWFQIPTDGGRMHSAGWLDGSMFHPLRSPPMAGGGFSQTIQNAGGEQVHQGTVACQNLQTATTAHRAAAVAAAMASGGNDRGTNAAGANLQPSWSSQSRKTQNAKWI</sequence>
<feature type="compositionally biased region" description="Polar residues" evidence="11">
    <location>
        <begin position="1896"/>
        <end position="1907"/>
    </location>
</feature>
<feature type="region of interest" description="Disordered" evidence="11">
    <location>
        <begin position="1887"/>
        <end position="1931"/>
    </location>
</feature>
<feature type="region of interest" description="Disordered" evidence="11">
    <location>
        <begin position="1961"/>
        <end position="2030"/>
    </location>
</feature>
<feature type="region of interest" description="Disordered" evidence="11">
    <location>
        <begin position="1604"/>
        <end position="1667"/>
    </location>
</feature>
<feature type="compositionally biased region" description="Basic and acidic residues" evidence="11">
    <location>
        <begin position="1637"/>
        <end position="1652"/>
    </location>
</feature>
<evidence type="ECO:0000256" key="7">
    <source>
        <dbReference type="PIRSR" id="PIRSR630616-1"/>
    </source>
</evidence>
<feature type="region of interest" description="Disordered" evidence="11">
    <location>
        <begin position="1680"/>
        <end position="1828"/>
    </location>
</feature>
<feature type="region of interest" description="Disordered" evidence="11">
    <location>
        <begin position="695"/>
        <end position="724"/>
    </location>
</feature>
<feature type="compositionally biased region" description="Polar residues" evidence="11">
    <location>
        <begin position="936"/>
        <end position="955"/>
    </location>
</feature>
<keyword evidence="4 8" id="KW-0547">Nucleotide-binding</keyword>
<dbReference type="PROSITE" id="PS50011">
    <property type="entry name" value="PROTEIN_KINASE_DOM"/>
    <property type="match status" value="1"/>
</dbReference>
<feature type="compositionally biased region" description="Basic and acidic residues" evidence="11">
    <location>
        <begin position="956"/>
        <end position="968"/>
    </location>
</feature>
<feature type="cross-link" description="Glycyl lysine isopeptide (Lys-Gly) (interchain with G-Cter in SUMO2)" evidence="9">
    <location>
        <position position="1295"/>
    </location>
</feature>
<feature type="region of interest" description="Disordered" evidence="11">
    <location>
        <begin position="1548"/>
        <end position="1589"/>
    </location>
</feature>
<dbReference type="InterPro" id="IPR017441">
    <property type="entry name" value="Protein_kinase_ATP_BS"/>
</dbReference>
<evidence type="ECO:0000256" key="10">
    <source>
        <dbReference type="PROSITE-ProRule" id="PRU10141"/>
    </source>
</evidence>
<comment type="subunit">
    <text evidence="1">Monomer.</text>
</comment>
<feature type="compositionally biased region" description="Basic and acidic residues" evidence="11">
    <location>
        <begin position="2314"/>
        <end position="2339"/>
    </location>
</feature>
<dbReference type="FunFam" id="1.10.510.10:FF:000571">
    <property type="entry name" value="Maternal embryonic leucine zipper kinase"/>
    <property type="match status" value="1"/>
</dbReference>
<dbReference type="VEuPathDB" id="ToxoDB:TGRUB_203010"/>
<feature type="region of interest" description="Disordered" evidence="11">
    <location>
        <begin position="2244"/>
        <end position="2478"/>
    </location>
</feature>
<feature type="compositionally biased region" description="Basic and acidic residues" evidence="11">
    <location>
        <begin position="1611"/>
        <end position="1624"/>
    </location>
</feature>
<dbReference type="InterPro" id="IPR008271">
    <property type="entry name" value="Ser/Thr_kinase_AS"/>
</dbReference>
<dbReference type="GO" id="GO:0004687">
    <property type="term" value="F:myosin light chain kinase activity"/>
    <property type="evidence" value="ECO:0007669"/>
    <property type="project" value="UniProtKB-EC"/>
</dbReference>
<feature type="compositionally biased region" description="Polar residues" evidence="11">
    <location>
        <begin position="1704"/>
        <end position="1716"/>
    </location>
</feature>
<evidence type="ECO:0000256" key="5">
    <source>
        <dbReference type="ARBA" id="ARBA00022777"/>
    </source>
</evidence>
<feature type="active site" description="Proton acceptor" evidence="7">
    <location>
        <position position="1293"/>
    </location>
</feature>
<feature type="compositionally biased region" description="Polar residues" evidence="11">
    <location>
        <begin position="768"/>
        <end position="780"/>
    </location>
</feature>
<dbReference type="EC" id="2.7.11.18" evidence="13"/>
<evidence type="ECO:0000256" key="9">
    <source>
        <dbReference type="PIRSR" id="PIRSR630616-3"/>
    </source>
</evidence>
<feature type="compositionally biased region" description="Polar residues" evidence="11">
    <location>
        <begin position="1989"/>
        <end position="2006"/>
    </location>
</feature>
<feature type="binding site" evidence="8">
    <location>
        <begin position="1297"/>
        <end position="1298"/>
    </location>
    <ligand>
        <name>ATP</name>
        <dbReference type="ChEBI" id="CHEBI:30616"/>
    </ligand>
</feature>
<dbReference type="Gene3D" id="1.10.510.10">
    <property type="entry name" value="Transferase(Phosphotransferase) domain 1"/>
    <property type="match status" value="1"/>
</dbReference>
<feature type="region of interest" description="Disordered" evidence="11">
    <location>
        <begin position="179"/>
        <end position="231"/>
    </location>
</feature>
<feature type="compositionally biased region" description="Basic and acidic residues" evidence="11">
    <location>
        <begin position="2407"/>
        <end position="2418"/>
    </location>
</feature>
<dbReference type="SMART" id="SM00220">
    <property type="entry name" value="S_TKc"/>
    <property type="match status" value="1"/>
</dbReference>
<feature type="binding site" evidence="8 10">
    <location>
        <position position="1196"/>
    </location>
    <ligand>
        <name>ATP</name>
        <dbReference type="ChEBI" id="CHEBI:30616"/>
    </ligand>
</feature>
<evidence type="ECO:0000256" key="2">
    <source>
        <dbReference type="ARBA" id="ARBA00022527"/>
    </source>
</evidence>
<feature type="compositionally biased region" description="Basic and acidic residues" evidence="11">
    <location>
        <begin position="1574"/>
        <end position="1585"/>
    </location>
</feature>
<keyword evidence="3 13" id="KW-0808">Transferase</keyword>
<feature type="region of interest" description="Disordered" evidence="11">
    <location>
        <begin position="2548"/>
        <end position="2577"/>
    </location>
</feature>
<reference evidence="13 14" key="1">
    <citation type="submission" date="2014-05" db="EMBL/GenBank/DDBJ databases">
        <authorList>
            <person name="Sibley D."/>
            <person name="Venepally P."/>
            <person name="Karamycheva S."/>
            <person name="Hadjithomas M."/>
            <person name="Khan A."/>
            <person name="Brunk B."/>
            <person name="Roos D."/>
            <person name="Caler E."/>
            <person name="Lorenzi H."/>
        </authorList>
    </citation>
    <scope>NUCLEOTIDE SEQUENCE [LARGE SCALE GENOMIC DNA]</scope>
    <source>
        <strain evidence="13 14">RUB</strain>
    </source>
</reference>
<comment type="caution">
    <text evidence="13">The sequence shown here is derived from an EMBL/GenBank/DDBJ whole genome shotgun (WGS) entry which is preliminary data.</text>
</comment>
<feature type="compositionally biased region" description="Polar residues" evidence="11">
    <location>
        <begin position="1792"/>
        <end position="1809"/>
    </location>
</feature>
<dbReference type="EMBL" id="AFYV02001463">
    <property type="protein sequence ID" value="KFG61913.1"/>
    <property type="molecule type" value="Genomic_DNA"/>
</dbReference>
<evidence type="ECO:0000256" key="1">
    <source>
        <dbReference type="ARBA" id="ARBA00011245"/>
    </source>
</evidence>
<feature type="domain" description="Protein kinase" evidence="12">
    <location>
        <begin position="1167"/>
        <end position="1421"/>
    </location>
</feature>
<feature type="region of interest" description="Disordered" evidence="11">
    <location>
        <begin position="74"/>
        <end position="96"/>
    </location>
</feature>
<evidence type="ECO:0000259" key="12">
    <source>
        <dbReference type="PROSITE" id="PS50011"/>
    </source>
</evidence>
<dbReference type="OrthoDB" id="345735at2759"/>
<feature type="compositionally biased region" description="Basic and acidic residues" evidence="11">
    <location>
        <begin position="2007"/>
        <end position="2017"/>
    </location>
</feature>
<feature type="region of interest" description="Disordered" evidence="11">
    <location>
        <begin position="739"/>
        <end position="802"/>
    </location>
</feature>
<feature type="compositionally biased region" description="Polar residues" evidence="11">
    <location>
        <begin position="2465"/>
        <end position="2474"/>
    </location>
</feature>
<evidence type="ECO:0000256" key="11">
    <source>
        <dbReference type="SAM" id="MobiDB-lite"/>
    </source>
</evidence>
<dbReference type="Pfam" id="PF00069">
    <property type="entry name" value="Pkinase"/>
    <property type="match status" value="1"/>
</dbReference>
<feature type="region of interest" description="Disordered" evidence="11">
    <location>
        <begin position="936"/>
        <end position="968"/>
    </location>
</feature>
<dbReference type="Proteomes" id="UP000028834">
    <property type="component" value="Unassembled WGS sequence"/>
</dbReference>
<dbReference type="InterPro" id="IPR030616">
    <property type="entry name" value="Aur-like"/>
</dbReference>
<keyword evidence="6 8" id="KW-0067">ATP-binding</keyword>
<evidence type="ECO:0000256" key="4">
    <source>
        <dbReference type="ARBA" id="ARBA00022741"/>
    </source>
</evidence>
<feature type="compositionally biased region" description="Gly residues" evidence="11">
    <location>
        <begin position="2381"/>
        <end position="2390"/>
    </location>
</feature>
<feature type="compositionally biased region" description="Low complexity" evidence="11">
    <location>
        <begin position="781"/>
        <end position="796"/>
    </location>
</feature>
<keyword evidence="5 13" id="KW-0418">Kinase</keyword>
<name>A0A086LZ45_TOXGO</name>